<dbReference type="PANTHER" id="PTHR10628">
    <property type="entry name" value="SIALIDASE"/>
    <property type="match status" value="1"/>
</dbReference>
<evidence type="ECO:0000256" key="3">
    <source>
        <dbReference type="ARBA" id="ARBA00012733"/>
    </source>
</evidence>
<dbReference type="GO" id="GO:0005737">
    <property type="term" value="C:cytoplasm"/>
    <property type="evidence" value="ECO:0007669"/>
    <property type="project" value="TreeGrafter"/>
</dbReference>
<dbReference type="EC" id="3.2.1.18" evidence="3"/>
<dbReference type="InterPro" id="IPR026856">
    <property type="entry name" value="Sialidase_fam"/>
</dbReference>
<comment type="similarity">
    <text evidence="2">Belongs to the glycosyl hydrolase 33 family.</text>
</comment>
<dbReference type="GO" id="GO:0004308">
    <property type="term" value="F:exo-alpha-sialidase activity"/>
    <property type="evidence" value="ECO:0007669"/>
    <property type="project" value="UniProtKB-EC"/>
</dbReference>
<dbReference type="EMBL" id="SNWN01000009">
    <property type="protein sequence ID" value="TDO21057.1"/>
    <property type="molecule type" value="Genomic_DNA"/>
</dbReference>
<accession>A0A4R6IH24</accession>
<comment type="caution">
    <text evidence="5">The sequence shown here is derived from an EMBL/GenBank/DDBJ whole genome shotgun (WGS) entry which is preliminary data.</text>
</comment>
<name>A0A4R6IH24_9MOLU</name>
<gene>
    <name evidence="5" type="ORF">EI74_0076</name>
</gene>
<dbReference type="RefSeq" id="WP_094254425.1">
    <property type="nucleotide sequence ID" value="NZ_NNCE01000001.1"/>
</dbReference>
<dbReference type="GO" id="GO:0009313">
    <property type="term" value="P:oligosaccharide catabolic process"/>
    <property type="evidence" value="ECO:0007669"/>
    <property type="project" value="TreeGrafter"/>
</dbReference>
<protein>
    <recommendedName>
        <fullName evidence="3">exo-alpha-sialidase</fullName>
        <ecNumber evidence="3">3.2.1.18</ecNumber>
    </recommendedName>
</protein>
<dbReference type="Pfam" id="PF13088">
    <property type="entry name" value="BNR_2"/>
    <property type="match status" value="1"/>
</dbReference>
<comment type="catalytic activity">
    <reaction evidence="1">
        <text>Hydrolysis of alpha-(2-&gt;3)-, alpha-(2-&gt;6)-, alpha-(2-&gt;8)- glycosidic linkages of terminal sialic acid residues in oligosaccharides, glycoproteins, glycolipids, colominic acid and synthetic substrates.</text>
        <dbReference type="EC" id="3.2.1.18"/>
    </reaction>
</comment>
<dbReference type="InterPro" id="IPR036278">
    <property type="entry name" value="Sialidase_sf"/>
</dbReference>
<reference evidence="5 6" key="1">
    <citation type="submission" date="2019-03" db="EMBL/GenBank/DDBJ databases">
        <title>Genomic Encyclopedia of Archaeal and Bacterial Type Strains, Phase II (KMG-II): from individual species to whole genera.</title>
        <authorList>
            <person name="Goeker M."/>
        </authorList>
    </citation>
    <scope>NUCLEOTIDE SEQUENCE [LARGE SCALE GENOMIC DNA]</scope>
    <source>
        <strain evidence="5 6">ATCC 700618</strain>
    </source>
</reference>
<dbReference type="OrthoDB" id="395716at2"/>
<evidence type="ECO:0000259" key="4">
    <source>
        <dbReference type="Pfam" id="PF13088"/>
    </source>
</evidence>
<dbReference type="SUPFAM" id="SSF50939">
    <property type="entry name" value="Sialidases"/>
    <property type="match status" value="1"/>
</dbReference>
<dbReference type="InterPro" id="IPR011040">
    <property type="entry name" value="Sialidase"/>
</dbReference>
<evidence type="ECO:0000313" key="5">
    <source>
        <dbReference type="EMBL" id="TDO21057.1"/>
    </source>
</evidence>
<dbReference type="Proteomes" id="UP000295518">
    <property type="component" value="Unassembled WGS sequence"/>
</dbReference>
<keyword evidence="6" id="KW-1185">Reference proteome</keyword>
<dbReference type="GO" id="GO:0006689">
    <property type="term" value="P:ganglioside catabolic process"/>
    <property type="evidence" value="ECO:0007669"/>
    <property type="project" value="TreeGrafter"/>
</dbReference>
<dbReference type="AlphaFoldDB" id="A0A4R6IH24"/>
<proteinExistence type="inferred from homology"/>
<dbReference type="GO" id="GO:0016020">
    <property type="term" value="C:membrane"/>
    <property type="evidence" value="ECO:0007669"/>
    <property type="project" value="TreeGrafter"/>
</dbReference>
<dbReference type="Gene3D" id="2.120.10.10">
    <property type="match status" value="2"/>
</dbReference>
<organism evidence="5 6">
    <name type="scientific">Mycoplasma testudineum</name>
    <dbReference type="NCBI Taxonomy" id="244584"/>
    <lineage>
        <taxon>Bacteria</taxon>
        <taxon>Bacillati</taxon>
        <taxon>Mycoplasmatota</taxon>
        <taxon>Mollicutes</taxon>
        <taxon>Mycoplasmataceae</taxon>
        <taxon>Mycoplasma</taxon>
    </lineage>
</organism>
<sequence length="614" mass="70815">MKLNDFEILKQNIKNLIDNDNFSLKNKYSVYRNIENLILTHYKEHNDFLETLENFINLREELKAGLKILINNLQILGIDCKRSNIGIVLELKTYIDEIKSEQLIFFDIYINKGHTVNKDISNLGIEISELEENIIFKKDENFKGGFRIPSMSLLKDGQILFNCDRRFLNNLDAPYTNIDQVYKLKNNNGKISDLKTFIKINSYSDDKPQSIIDLSLTNEVDGYIYFMADFFPGGAGIFSKTLNYFVTSENQNFGFYKEYLIVEDLENENYIFMKMVSSQKGHFTYQGFTDKNKKINFQNLNSEKLNLIKINLFLIFQFDNIESKFKGNFYIKNDSNEFIDLNISFFSGANFSKNDSGLRYRALSTNYLSFFKFNIQTSQIEFICFINPWLENYKNIGANLVLNGPGKALKLKYQNGNSKNRLIFKAYFTNDASSLGAITIYSDDYGNTWQTSEFIGGPKSRITEFDVTELQNGVLVAILRRMGSNTLSLSKSIDGGKTWNSISGNTDEVGISSIILNEYNSSVLQGIANFTYLNSHYLLITSGSNGRNEGKIWMIKDFELNSITEIYSLNSQTFGYSLIDVIKIEQNLFMINVVYEQNFSNGELIYKKIRLKFK</sequence>
<dbReference type="PANTHER" id="PTHR10628:SF30">
    <property type="entry name" value="EXO-ALPHA-SIALIDASE"/>
    <property type="match status" value="1"/>
</dbReference>
<evidence type="ECO:0000313" key="6">
    <source>
        <dbReference type="Proteomes" id="UP000295518"/>
    </source>
</evidence>
<evidence type="ECO:0000256" key="2">
    <source>
        <dbReference type="ARBA" id="ARBA00009348"/>
    </source>
</evidence>
<dbReference type="CDD" id="cd15482">
    <property type="entry name" value="Sialidase_non-viral"/>
    <property type="match status" value="1"/>
</dbReference>
<feature type="domain" description="Sialidase" evidence="4">
    <location>
        <begin position="399"/>
        <end position="554"/>
    </location>
</feature>
<evidence type="ECO:0000256" key="1">
    <source>
        <dbReference type="ARBA" id="ARBA00000427"/>
    </source>
</evidence>